<organism evidence="1">
    <name type="scientific">Schistosoma curassoni</name>
    <dbReference type="NCBI Taxonomy" id="6186"/>
    <lineage>
        <taxon>Eukaryota</taxon>
        <taxon>Metazoa</taxon>
        <taxon>Spiralia</taxon>
        <taxon>Lophotrochozoa</taxon>
        <taxon>Platyhelminthes</taxon>
        <taxon>Trematoda</taxon>
        <taxon>Digenea</taxon>
        <taxon>Strigeidida</taxon>
        <taxon>Schistosomatoidea</taxon>
        <taxon>Schistosomatidae</taxon>
        <taxon>Schistosoma</taxon>
    </lineage>
</organism>
<sequence length="98" mass="11352">LKDNINQYNRKNPYTSSSITVLIPKGEARIISESRNAEYNFTDFLENAIPIRKLSLELLNHSSFRFSTLFLLFVGISRLWTKISFKTTSVTYCGAFRH</sequence>
<name>A0A183K2R2_9TREM</name>
<protein>
    <submittedName>
        <fullName evidence="1">SERPIN domain-containing protein</fullName>
    </submittedName>
</protein>
<accession>A0A183K2R2</accession>
<dbReference type="AlphaFoldDB" id="A0A183K2R2"/>
<dbReference type="WBParaSite" id="SCUD_0000927601-mRNA-1">
    <property type="protein sequence ID" value="SCUD_0000927601-mRNA-1"/>
    <property type="gene ID" value="SCUD_0000927601"/>
</dbReference>
<evidence type="ECO:0000313" key="1">
    <source>
        <dbReference type="WBParaSite" id="SCUD_0000927601-mRNA-1"/>
    </source>
</evidence>
<proteinExistence type="predicted"/>
<reference evidence="1" key="1">
    <citation type="submission" date="2016-06" db="UniProtKB">
        <authorList>
            <consortium name="WormBaseParasite"/>
        </authorList>
    </citation>
    <scope>IDENTIFICATION</scope>
</reference>